<dbReference type="InterPro" id="IPR002110">
    <property type="entry name" value="Ankyrin_rpt"/>
</dbReference>
<reference evidence="6 7" key="1">
    <citation type="submission" date="2019-02" db="EMBL/GenBank/DDBJ databases">
        <title>Opniocepnalus argus genome.</title>
        <authorList>
            <person name="Zhou C."/>
            <person name="Xiao S."/>
        </authorList>
    </citation>
    <scope>NUCLEOTIDE SEQUENCE [LARGE SCALE GENOMIC DNA]</scope>
    <source>
        <strain evidence="6">OARG1902GOOAL</strain>
        <tissue evidence="6">Muscle</tissue>
    </source>
</reference>
<evidence type="ECO:0000256" key="4">
    <source>
        <dbReference type="PROSITE-ProRule" id="PRU00023"/>
    </source>
</evidence>
<dbReference type="Gene3D" id="1.25.40.20">
    <property type="entry name" value="Ankyrin repeat-containing domain"/>
    <property type="match status" value="1"/>
</dbReference>
<keyword evidence="7" id="KW-1185">Reference proteome</keyword>
<evidence type="ECO:0000256" key="2">
    <source>
        <dbReference type="ARBA" id="ARBA00023043"/>
    </source>
</evidence>
<dbReference type="Proteomes" id="UP000503349">
    <property type="component" value="Chromosome 23"/>
</dbReference>
<sequence>MLPESWMVQSSVMEGDFQEGHELQGSNTELTDGVMDPPQDQLDRIAQDKCNQNTNSLKQDHIKDQVQDKENNVENAAKEQKQWEPDLPQHQFEIHLPDLSPAEVDPSTVHHHQLGSDVDLLQDEKNSGLSPSHLDRDQIQAEHQDHAGSHQDQEDQELMSAAANKDKAGESGGSVPALLISQAEETSALTALLQSAASTAEPSDSQRPSDLVFTDPGVSSSPDGGDMGSSDLLSLRSDSLSLASEPTVSRRSEEDDTRSVTASSFMSLFHRVQLDPLEKDWLRTSALGNMAAQHQLLDQEPSLVFKKTALHWAAKQGSEEAVDTMLRCGADVNVRSGYTALHLASIHGHQHLVHALINTHKAETNIRDYHGKKAVHYWTGSSDVFHRADSHSGGSFSRGRRTQRYSLPSVRLSHSRSQGQLKLEFGTVPKSASHDVLDLQRAAER</sequence>
<keyword evidence="2 4" id="KW-0040">ANK repeat</keyword>
<dbReference type="EMBL" id="CM015734">
    <property type="protein sequence ID" value="KAF3706011.1"/>
    <property type="molecule type" value="Genomic_DNA"/>
</dbReference>
<feature type="repeat" description="ANK" evidence="4">
    <location>
        <begin position="305"/>
        <end position="337"/>
    </location>
</feature>
<accession>A0A6G1QTJ5</accession>
<feature type="compositionally biased region" description="Low complexity" evidence="5">
    <location>
        <begin position="217"/>
        <end position="244"/>
    </location>
</feature>
<dbReference type="AlphaFoldDB" id="A0A6G1QTJ5"/>
<keyword evidence="1" id="KW-0677">Repeat</keyword>
<evidence type="ECO:0000256" key="3">
    <source>
        <dbReference type="ARBA" id="ARBA00038122"/>
    </source>
</evidence>
<feature type="region of interest" description="Disordered" evidence="5">
    <location>
        <begin position="1"/>
        <end position="40"/>
    </location>
</feature>
<feature type="region of interest" description="Disordered" evidence="5">
    <location>
        <begin position="195"/>
        <end position="260"/>
    </location>
</feature>
<proteinExistence type="inferred from homology"/>
<feature type="compositionally biased region" description="Basic and acidic residues" evidence="5">
    <location>
        <begin position="58"/>
        <end position="84"/>
    </location>
</feature>
<dbReference type="SMART" id="SM00248">
    <property type="entry name" value="ANK"/>
    <property type="match status" value="2"/>
</dbReference>
<dbReference type="PANTHER" id="PTHR14491:SF9">
    <property type="entry name" value="ANKYRIN REPEAT DOMAIN-CONTAINING PROTEIN SOWAHB-LIKE"/>
    <property type="match status" value="1"/>
</dbReference>
<gene>
    <name evidence="6" type="ORF">EXN66_Car021702</name>
</gene>
<reference evidence="7" key="2">
    <citation type="submission" date="2019-02" db="EMBL/GenBank/DDBJ databases">
        <title>Opniocepnalus argus Var Kimnra genome.</title>
        <authorList>
            <person name="Zhou C."/>
            <person name="Xiao S."/>
        </authorList>
    </citation>
    <scope>NUCLEOTIDE SEQUENCE [LARGE SCALE GENOMIC DNA]</scope>
</reference>
<feature type="region of interest" description="Disordered" evidence="5">
    <location>
        <begin position="52"/>
        <end position="87"/>
    </location>
</feature>
<dbReference type="SUPFAM" id="SSF48403">
    <property type="entry name" value="Ankyrin repeat"/>
    <property type="match status" value="1"/>
</dbReference>
<evidence type="ECO:0000313" key="6">
    <source>
        <dbReference type="EMBL" id="KAF3706011.1"/>
    </source>
</evidence>
<feature type="repeat" description="ANK" evidence="4">
    <location>
        <begin position="336"/>
        <end position="369"/>
    </location>
</feature>
<dbReference type="PROSITE" id="PS50088">
    <property type="entry name" value="ANK_REPEAT"/>
    <property type="match status" value="2"/>
</dbReference>
<organism evidence="6 7">
    <name type="scientific">Channa argus</name>
    <name type="common">Northern snakehead</name>
    <name type="synonym">Ophicephalus argus</name>
    <dbReference type="NCBI Taxonomy" id="215402"/>
    <lineage>
        <taxon>Eukaryota</taxon>
        <taxon>Metazoa</taxon>
        <taxon>Chordata</taxon>
        <taxon>Craniata</taxon>
        <taxon>Vertebrata</taxon>
        <taxon>Euteleostomi</taxon>
        <taxon>Actinopterygii</taxon>
        <taxon>Neopterygii</taxon>
        <taxon>Teleostei</taxon>
        <taxon>Neoteleostei</taxon>
        <taxon>Acanthomorphata</taxon>
        <taxon>Anabantaria</taxon>
        <taxon>Anabantiformes</taxon>
        <taxon>Channoidei</taxon>
        <taxon>Channidae</taxon>
        <taxon>Channa</taxon>
    </lineage>
</organism>
<evidence type="ECO:0000313" key="7">
    <source>
        <dbReference type="Proteomes" id="UP000503349"/>
    </source>
</evidence>
<name>A0A6G1QTJ5_CHAAH</name>
<evidence type="ECO:0000256" key="5">
    <source>
        <dbReference type="SAM" id="MobiDB-lite"/>
    </source>
</evidence>
<dbReference type="InterPro" id="IPR036770">
    <property type="entry name" value="Ankyrin_rpt-contain_sf"/>
</dbReference>
<comment type="similarity">
    <text evidence="3">Belongs to the SOWAH family.</text>
</comment>
<dbReference type="PROSITE" id="PS50297">
    <property type="entry name" value="ANK_REP_REGION"/>
    <property type="match status" value="2"/>
</dbReference>
<protein>
    <submittedName>
        <fullName evidence="6">Ankyrin repeat domain-containing protein SOWAHC</fullName>
    </submittedName>
</protein>
<dbReference type="PANTHER" id="PTHR14491">
    <property type="entry name" value="SOSONDOWAH, ISOFORM G"/>
    <property type="match status" value="1"/>
</dbReference>
<feature type="region of interest" description="Disordered" evidence="5">
    <location>
        <begin position="389"/>
        <end position="413"/>
    </location>
</feature>
<evidence type="ECO:0000256" key="1">
    <source>
        <dbReference type="ARBA" id="ARBA00022737"/>
    </source>
</evidence>
<dbReference type="Pfam" id="PF12796">
    <property type="entry name" value="Ank_2"/>
    <property type="match status" value="1"/>
</dbReference>